<proteinExistence type="predicted"/>
<evidence type="ECO:0000256" key="4">
    <source>
        <dbReference type="ARBA" id="ARBA00022692"/>
    </source>
</evidence>
<evidence type="ECO:0008006" key="10">
    <source>
        <dbReference type="Google" id="ProtNLM"/>
    </source>
</evidence>
<feature type="transmembrane region" description="Helical" evidence="7">
    <location>
        <begin position="68"/>
        <end position="91"/>
    </location>
</feature>
<keyword evidence="9" id="KW-1185">Reference proteome</keyword>
<evidence type="ECO:0000256" key="1">
    <source>
        <dbReference type="ARBA" id="ARBA00004651"/>
    </source>
</evidence>
<evidence type="ECO:0000256" key="2">
    <source>
        <dbReference type="ARBA" id="ARBA00022448"/>
    </source>
</evidence>
<keyword evidence="2" id="KW-0813">Transport</keyword>
<sequence>MSETTLLQTVFHTAVAGTTVLASALTLLCTYRILAGPTVPDRTVALDTVATNVVAIGLLHSLNTDRGFFVLVALVLATVGFITTVVVAKFLGEGAIVE</sequence>
<protein>
    <recommendedName>
        <fullName evidence="10">Multicomponent Na+:H+ antiporter subunit F</fullName>
    </recommendedName>
</protein>
<keyword evidence="6 7" id="KW-0472">Membrane</keyword>
<evidence type="ECO:0000256" key="6">
    <source>
        <dbReference type="ARBA" id="ARBA00023136"/>
    </source>
</evidence>
<organism evidence="8 9">
    <name type="scientific">Halocalculus aciditolerans</name>
    <dbReference type="NCBI Taxonomy" id="1383812"/>
    <lineage>
        <taxon>Archaea</taxon>
        <taxon>Methanobacteriati</taxon>
        <taxon>Methanobacteriota</taxon>
        <taxon>Stenosarchaea group</taxon>
        <taxon>Halobacteria</taxon>
        <taxon>Halobacteriales</taxon>
        <taxon>Halobacteriaceae</taxon>
        <taxon>Halocalculus</taxon>
    </lineage>
</organism>
<reference evidence="8" key="1">
    <citation type="journal article" date="2014" name="Int. J. Syst. Evol. Microbiol.">
        <title>Complete genome sequence of Corynebacterium casei LMG S-19264T (=DSM 44701T), isolated from a smear-ripened cheese.</title>
        <authorList>
            <consortium name="US DOE Joint Genome Institute (JGI-PGF)"/>
            <person name="Walter F."/>
            <person name="Albersmeier A."/>
            <person name="Kalinowski J."/>
            <person name="Ruckert C."/>
        </authorList>
    </citation>
    <scope>NUCLEOTIDE SEQUENCE</scope>
    <source>
        <strain evidence="8">JCM 19596</strain>
    </source>
</reference>
<dbReference type="PANTHER" id="PTHR34702:SF1">
    <property type="entry name" value="NA(+)_H(+) ANTIPORTER SUBUNIT F"/>
    <property type="match status" value="1"/>
</dbReference>
<comment type="subcellular location">
    <subcellularLocation>
        <location evidence="1">Cell membrane</location>
        <topology evidence="1">Multi-pass membrane protein</topology>
    </subcellularLocation>
</comment>
<evidence type="ECO:0000256" key="5">
    <source>
        <dbReference type="ARBA" id="ARBA00022989"/>
    </source>
</evidence>
<evidence type="ECO:0000256" key="7">
    <source>
        <dbReference type="SAM" id="Phobius"/>
    </source>
</evidence>
<feature type="transmembrane region" description="Helical" evidence="7">
    <location>
        <begin position="6"/>
        <end position="31"/>
    </location>
</feature>
<dbReference type="GO" id="GO:0015385">
    <property type="term" value="F:sodium:proton antiporter activity"/>
    <property type="evidence" value="ECO:0007669"/>
    <property type="project" value="TreeGrafter"/>
</dbReference>
<dbReference type="GO" id="GO:0005886">
    <property type="term" value="C:plasma membrane"/>
    <property type="evidence" value="ECO:0007669"/>
    <property type="project" value="UniProtKB-SubCell"/>
</dbReference>
<comment type="caution">
    <text evidence="8">The sequence shown here is derived from an EMBL/GenBank/DDBJ whole genome shotgun (WGS) entry which is preliminary data.</text>
</comment>
<dbReference type="EMBL" id="BMPG01000002">
    <property type="protein sequence ID" value="GGL56615.1"/>
    <property type="molecule type" value="Genomic_DNA"/>
</dbReference>
<keyword evidence="4 7" id="KW-0812">Transmembrane</keyword>
<evidence type="ECO:0000313" key="9">
    <source>
        <dbReference type="Proteomes" id="UP000607197"/>
    </source>
</evidence>
<evidence type="ECO:0000313" key="8">
    <source>
        <dbReference type="EMBL" id="GGL56615.1"/>
    </source>
</evidence>
<dbReference type="AlphaFoldDB" id="A0A830FHT8"/>
<evidence type="ECO:0000256" key="3">
    <source>
        <dbReference type="ARBA" id="ARBA00022475"/>
    </source>
</evidence>
<reference evidence="8" key="2">
    <citation type="submission" date="2020-09" db="EMBL/GenBank/DDBJ databases">
        <authorList>
            <person name="Sun Q."/>
            <person name="Ohkuma M."/>
        </authorList>
    </citation>
    <scope>NUCLEOTIDE SEQUENCE</scope>
    <source>
        <strain evidence="8">JCM 19596</strain>
    </source>
</reference>
<dbReference type="Proteomes" id="UP000607197">
    <property type="component" value="Unassembled WGS sequence"/>
</dbReference>
<name>A0A830FHT8_9EURY</name>
<dbReference type="InterPro" id="IPR007208">
    <property type="entry name" value="MrpF/PhaF-like"/>
</dbReference>
<keyword evidence="5 7" id="KW-1133">Transmembrane helix</keyword>
<keyword evidence="3" id="KW-1003">Cell membrane</keyword>
<gene>
    <name evidence="8" type="ORF">GCM10009039_13450</name>
</gene>
<dbReference type="RefSeq" id="WP_188977233.1">
    <property type="nucleotide sequence ID" value="NZ_BMPG01000002.1"/>
</dbReference>
<feature type="transmembrane region" description="Helical" evidence="7">
    <location>
        <begin position="43"/>
        <end position="62"/>
    </location>
</feature>
<accession>A0A830FHT8</accession>
<dbReference type="PANTHER" id="PTHR34702">
    <property type="entry name" value="NA(+)/H(+) ANTIPORTER SUBUNIT F1"/>
    <property type="match status" value="1"/>
</dbReference>
<dbReference type="OrthoDB" id="84883at2157"/>
<dbReference type="Pfam" id="PF04066">
    <property type="entry name" value="MrpF_PhaF"/>
    <property type="match status" value="1"/>
</dbReference>